<dbReference type="InterPro" id="IPR006439">
    <property type="entry name" value="HAD-SF_hydro_IA"/>
</dbReference>
<dbReference type="EMBL" id="QMIE01000003">
    <property type="protein sequence ID" value="TVM18860.1"/>
    <property type="molecule type" value="Genomic_DNA"/>
</dbReference>
<dbReference type="InterPro" id="IPR036412">
    <property type="entry name" value="HAD-like_sf"/>
</dbReference>
<dbReference type="OrthoDB" id="9788657at2"/>
<dbReference type="AlphaFoldDB" id="A0A7M3MHY1"/>
<organism evidence="1 2">
    <name type="scientific">Oceanidesulfovibrio indonesiensis</name>
    <dbReference type="NCBI Taxonomy" id="54767"/>
    <lineage>
        <taxon>Bacteria</taxon>
        <taxon>Pseudomonadati</taxon>
        <taxon>Thermodesulfobacteriota</taxon>
        <taxon>Desulfovibrionia</taxon>
        <taxon>Desulfovibrionales</taxon>
        <taxon>Desulfovibrionaceae</taxon>
        <taxon>Oceanidesulfovibrio</taxon>
    </lineage>
</organism>
<evidence type="ECO:0000313" key="2">
    <source>
        <dbReference type="Proteomes" id="UP000448292"/>
    </source>
</evidence>
<dbReference type="CDD" id="cd02603">
    <property type="entry name" value="HAD_sEH-N_like"/>
    <property type="match status" value="1"/>
</dbReference>
<evidence type="ECO:0000313" key="1">
    <source>
        <dbReference type="EMBL" id="TVM18860.1"/>
    </source>
</evidence>
<dbReference type="SFLD" id="SFLDG01129">
    <property type="entry name" value="C1.5:_HAD__Beta-PGM__Phosphata"/>
    <property type="match status" value="1"/>
</dbReference>
<dbReference type="InterPro" id="IPR023214">
    <property type="entry name" value="HAD_sf"/>
</dbReference>
<sequence>MRQMERDTTVEPQIGTVLIDFGGVIAEEGFMNGLRYMAKEQDLDPDTVFHEAVEIMYSCGYLVGKAQESTFWNTLAERTGLNGDQAAKREALLSRFIVRPRMLEIVAMLAAQGRQVAMLSDQTDWLDALNEKYEIFPYFHRVFNSYHEGMHKRQPEFFHHALEELGATAELALFIDDSARHVALARELGLAAIHFDTLAQVERELGEILPDMKPLLEQPPYCRP</sequence>
<accession>A0A7M3MHY1</accession>
<dbReference type="NCBIfam" id="TIGR01509">
    <property type="entry name" value="HAD-SF-IA-v3"/>
    <property type="match status" value="1"/>
</dbReference>
<proteinExistence type="predicted"/>
<name>A0A7M3MHY1_9BACT</name>
<dbReference type="Pfam" id="PF00702">
    <property type="entry name" value="Hydrolase"/>
    <property type="match status" value="1"/>
</dbReference>
<keyword evidence="2" id="KW-1185">Reference proteome</keyword>
<dbReference type="PANTHER" id="PTHR43611:SF3">
    <property type="entry name" value="FLAVIN MONONUCLEOTIDE HYDROLASE 1, CHLOROPLATIC"/>
    <property type="match status" value="1"/>
</dbReference>
<dbReference type="Proteomes" id="UP000448292">
    <property type="component" value="Unassembled WGS sequence"/>
</dbReference>
<dbReference type="SUPFAM" id="SSF56784">
    <property type="entry name" value="HAD-like"/>
    <property type="match status" value="1"/>
</dbReference>
<dbReference type="PANTHER" id="PTHR43611">
    <property type="entry name" value="ALPHA-D-GLUCOSE 1-PHOSPHATE PHOSPHATASE"/>
    <property type="match status" value="1"/>
</dbReference>
<gene>
    <name evidence="1" type="ORF">DPQ33_05215</name>
</gene>
<comment type="caution">
    <text evidence="1">The sequence shown here is derived from an EMBL/GenBank/DDBJ whole genome shotgun (WGS) entry which is preliminary data.</text>
</comment>
<dbReference type="SFLD" id="SFLDS00003">
    <property type="entry name" value="Haloacid_Dehalogenase"/>
    <property type="match status" value="1"/>
</dbReference>
<protein>
    <submittedName>
        <fullName evidence="1">HAD family phosphatase</fullName>
    </submittedName>
</protein>
<reference evidence="1 2" key="1">
    <citation type="submission" date="2018-06" db="EMBL/GenBank/DDBJ databases">
        <title>Complete genome of Desulfovibrio indonesiensis P37SLT.</title>
        <authorList>
            <person name="Crispim J.S."/>
            <person name="Vidigal P.M.P."/>
            <person name="Silva L.C.F."/>
            <person name="Laguardia C.N."/>
            <person name="Araujo L.C."/>
            <person name="Dias R.S."/>
            <person name="Sousa M.P."/>
            <person name="Paula S.O."/>
            <person name="Silva C."/>
        </authorList>
    </citation>
    <scope>NUCLEOTIDE SEQUENCE [LARGE SCALE GENOMIC DNA]</scope>
    <source>
        <strain evidence="1 2">P37SLT</strain>
    </source>
</reference>
<dbReference type="Gene3D" id="3.40.50.1000">
    <property type="entry name" value="HAD superfamily/HAD-like"/>
    <property type="match status" value="1"/>
</dbReference>